<gene>
    <name evidence="1" type="ORF">S12H4_03714</name>
</gene>
<accession>X1S9D9</accession>
<evidence type="ECO:0000313" key="1">
    <source>
        <dbReference type="EMBL" id="GAI72035.1"/>
    </source>
</evidence>
<comment type="caution">
    <text evidence="1">The sequence shown here is derived from an EMBL/GenBank/DDBJ whole genome shotgun (WGS) entry which is preliminary data.</text>
</comment>
<reference evidence="1" key="1">
    <citation type="journal article" date="2014" name="Front. Microbiol.">
        <title>High frequency of phylogenetically diverse reductive dehalogenase-homologous genes in deep subseafloor sedimentary metagenomes.</title>
        <authorList>
            <person name="Kawai M."/>
            <person name="Futagami T."/>
            <person name="Toyoda A."/>
            <person name="Takaki Y."/>
            <person name="Nishi S."/>
            <person name="Hori S."/>
            <person name="Arai W."/>
            <person name="Tsubouchi T."/>
            <person name="Morono Y."/>
            <person name="Uchiyama I."/>
            <person name="Ito T."/>
            <person name="Fujiyama A."/>
            <person name="Inagaki F."/>
            <person name="Takami H."/>
        </authorList>
    </citation>
    <scope>NUCLEOTIDE SEQUENCE</scope>
    <source>
        <strain evidence="1">Expedition CK06-06</strain>
    </source>
</reference>
<sequence length="58" mass="6716">MAWGGSLNEEGSDHLRNLREADKVIKFLEKFKEDLNDNEKKLISNAIEIIVEHFTKNS</sequence>
<name>X1S9D9_9ZZZZ</name>
<dbReference type="AlphaFoldDB" id="X1S9D9"/>
<dbReference type="EMBL" id="BARW01001074">
    <property type="protein sequence ID" value="GAI72035.1"/>
    <property type="molecule type" value="Genomic_DNA"/>
</dbReference>
<organism evidence="1">
    <name type="scientific">marine sediment metagenome</name>
    <dbReference type="NCBI Taxonomy" id="412755"/>
    <lineage>
        <taxon>unclassified sequences</taxon>
        <taxon>metagenomes</taxon>
        <taxon>ecological metagenomes</taxon>
    </lineage>
</organism>
<proteinExistence type="predicted"/>
<protein>
    <submittedName>
        <fullName evidence="1">Uncharacterized protein</fullName>
    </submittedName>
</protein>